<dbReference type="OrthoDB" id="2937672at2"/>
<keyword evidence="3" id="KW-1185">Reference proteome</keyword>
<evidence type="ECO:0000313" key="3">
    <source>
        <dbReference type="Proteomes" id="UP000239663"/>
    </source>
</evidence>
<name>A0A2S7N422_9BACI</name>
<evidence type="ECO:0008006" key="4">
    <source>
        <dbReference type="Google" id="ProtNLM"/>
    </source>
</evidence>
<comment type="caution">
    <text evidence="2">The sequence shown here is derived from an EMBL/GenBank/DDBJ whole genome shotgun (WGS) entry which is preliminary data.</text>
</comment>
<evidence type="ECO:0000256" key="1">
    <source>
        <dbReference type="SAM" id="Coils"/>
    </source>
</evidence>
<feature type="coiled-coil region" evidence="1">
    <location>
        <begin position="38"/>
        <end position="65"/>
    </location>
</feature>
<protein>
    <recommendedName>
        <fullName evidence="4">Resolvase HTH domain-containing protein</fullName>
    </recommendedName>
</protein>
<evidence type="ECO:0000313" key="2">
    <source>
        <dbReference type="EMBL" id="PQD96822.1"/>
    </source>
</evidence>
<dbReference type="Proteomes" id="UP000239663">
    <property type="component" value="Unassembled WGS sequence"/>
</dbReference>
<dbReference type="EMBL" id="PKOZ01000001">
    <property type="protein sequence ID" value="PQD96822.1"/>
    <property type="molecule type" value="Genomic_DNA"/>
</dbReference>
<proteinExistence type="predicted"/>
<organism evidence="2 3">
    <name type="scientific">Pradoshia eiseniae</name>
    <dbReference type="NCBI Taxonomy" id="2064768"/>
    <lineage>
        <taxon>Bacteria</taxon>
        <taxon>Bacillati</taxon>
        <taxon>Bacillota</taxon>
        <taxon>Bacilli</taxon>
        <taxon>Bacillales</taxon>
        <taxon>Bacillaceae</taxon>
        <taxon>Pradoshia</taxon>
    </lineage>
</organism>
<accession>A0A2S7N422</accession>
<sequence>MQMALVILFAVSAVLFIASFIKMKKQSRDDQKQIDTYYAVMLDETNQLKEQIRKLEMDEEITAQEAGVMGLNSEARSTMRKMLDLYKRGYSIKSIAAQTKLAEQEVEEILAPYDSGRNRGRKLANDA</sequence>
<reference evidence="2 3" key="1">
    <citation type="submission" date="2017-12" db="EMBL/GenBank/DDBJ databases">
        <title>Taxonomic description and draft genome of Pradoshia cofamensis Gen. nov., sp. nov., a thermotolerant bacillale isolated from anterior gut of earthworm Eisenia fetida.</title>
        <authorList>
            <person name="Saha T."/>
            <person name="Chakraborty R."/>
        </authorList>
    </citation>
    <scope>NUCLEOTIDE SEQUENCE [LARGE SCALE GENOMIC DNA]</scope>
    <source>
        <strain evidence="2 3">EAG3</strain>
    </source>
</reference>
<dbReference type="AlphaFoldDB" id="A0A2S7N422"/>
<dbReference type="RefSeq" id="WP_104847917.1">
    <property type="nucleotide sequence ID" value="NZ_PKOZ01000001.1"/>
</dbReference>
<gene>
    <name evidence="2" type="ORF">CYL18_02735</name>
</gene>
<keyword evidence="1" id="KW-0175">Coiled coil</keyword>